<dbReference type="PANTHER" id="PTHR11008:SF29">
    <property type="entry name" value="IP17226P"/>
    <property type="match status" value="1"/>
</dbReference>
<dbReference type="KEGG" id="pxu:106114764"/>
<dbReference type="GeneID" id="106114764"/>
<protein>
    <submittedName>
        <fullName evidence="2">Uncharacterized protein LOC106114764</fullName>
    </submittedName>
</protein>
<name>A0AAJ6Z2A9_PAPXU</name>
<organism evidence="2">
    <name type="scientific">Papilio xuthus</name>
    <name type="common">Asian swallowtail butterfly</name>
    <dbReference type="NCBI Taxonomy" id="66420"/>
    <lineage>
        <taxon>Eukaryota</taxon>
        <taxon>Metazoa</taxon>
        <taxon>Ecdysozoa</taxon>
        <taxon>Arthropoda</taxon>
        <taxon>Hexapoda</taxon>
        <taxon>Insecta</taxon>
        <taxon>Pterygota</taxon>
        <taxon>Neoptera</taxon>
        <taxon>Endopterygota</taxon>
        <taxon>Lepidoptera</taxon>
        <taxon>Glossata</taxon>
        <taxon>Ditrysia</taxon>
        <taxon>Papilionoidea</taxon>
        <taxon>Papilionidae</taxon>
        <taxon>Papilioninae</taxon>
        <taxon>Papilio</taxon>
    </lineage>
</organism>
<feature type="chain" id="PRO_5042545261" evidence="1">
    <location>
        <begin position="18"/>
        <end position="223"/>
    </location>
</feature>
<dbReference type="Gene3D" id="3.15.10.30">
    <property type="entry name" value="Haemolymph juvenile hormone binding protein"/>
    <property type="match status" value="1"/>
</dbReference>
<gene>
    <name evidence="2" type="primary">LOC106114764</name>
</gene>
<evidence type="ECO:0000313" key="2">
    <source>
        <dbReference type="RefSeq" id="XP_013163537.1"/>
    </source>
</evidence>
<accession>A0AAJ6Z2A9</accession>
<dbReference type="GO" id="GO:0005615">
    <property type="term" value="C:extracellular space"/>
    <property type="evidence" value="ECO:0007669"/>
    <property type="project" value="TreeGrafter"/>
</dbReference>
<keyword evidence="1" id="KW-0732">Signal</keyword>
<dbReference type="Proteomes" id="UP000694872">
    <property type="component" value="Unplaced"/>
</dbReference>
<dbReference type="PANTHER" id="PTHR11008">
    <property type="entry name" value="PROTEIN TAKEOUT-LIKE PROTEIN"/>
    <property type="match status" value="1"/>
</dbReference>
<dbReference type="Pfam" id="PF06585">
    <property type="entry name" value="JHBP"/>
    <property type="match status" value="1"/>
</dbReference>
<reference evidence="2" key="1">
    <citation type="submission" date="2025-08" db="UniProtKB">
        <authorList>
            <consortium name="RefSeq"/>
        </authorList>
    </citation>
    <scope>IDENTIFICATION</scope>
</reference>
<dbReference type="InterPro" id="IPR010562">
    <property type="entry name" value="Haemolymph_juvenile_hormone-bd"/>
</dbReference>
<feature type="signal peptide" evidence="1">
    <location>
        <begin position="1"/>
        <end position="17"/>
    </location>
</feature>
<dbReference type="InterPro" id="IPR038606">
    <property type="entry name" value="To_sf"/>
</dbReference>
<evidence type="ECO:0000256" key="1">
    <source>
        <dbReference type="SAM" id="SignalP"/>
    </source>
</evidence>
<dbReference type="AlphaFoldDB" id="A0AAJ6Z2A9"/>
<sequence>MKTFAFVALLALASATALPQTYDVESRRDVVQVVLDIVERASQWLQNRGLDPYVMDRVEGQYSFPIAGLFTARGSVTDLSVIGASNIVVNDIGFSLITQKLTFDVGIPEISASLGLAEGQVSILGRPPRSGLASGRLSVKNFRITGDVVVDVSGDSVAISDLVVAARLGGIESGIHVNIIGYDVSTYVNNFLSNTLPNLLQDNSDYVNRAIRRAILYVLDRIL</sequence>
<proteinExistence type="predicted"/>
<dbReference type="RefSeq" id="XP_013163537.1">
    <property type="nucleotide sequence ID" value="XM_013308083.1"/>
</dbReference>